<keyword evidence="5" id="KW-1185">Reference proteome</keyword>
<evidence type="ECO:0000313" key="5">
    <source>
        <dbReference type="Proteomes" id="UP001139319"/>
    </source>
</evidence>
<comment type="caution">
    <text evidence="4">The sequence shown here is derived from an EMBL/GenBank/DDBJ whole genome shotgun (WGS) entry which is preliminary data.</text>
</comment>
<dbReference type="EMBL" id="JAMFTH010000004">
    <property type="protein sequence ID" value="MCP8900082.1"/>
    <property type="molecule type" value="Genomic_DNA"/>
</dbReference>
<sequence>MKPSFKQWSRLGVLVLGAALISGCNDKPSSAEPPQPRLVDAAQVKAANGASQVSLSGRLRAVERTVLSFEVGGEISAIHVDVGDAVEQGQVLASLNAERYQLVLNQAQASATEAQAALTEKQLDFDRLQELQGKGFVSKANLDAARAALDTAQSRLSSAQASVSIAERDVALTQLRAPFAGSISDRLAEPAQRISPNEPVLEAISERGGFEVYTHVPEAMVSKLERGSEQQVVIPALDNERRTAIIEHIGTRPESSNNYPLVLAVEGASNELRSGMTAQVLLSPARSAAAHQGTLLVPLTALVHGDNESVYVLRINPDNTLERVDIELIEPRVKLAEVRGSLMPGDKIVARGAEFVAPGQTVAILGQGPERFN</sequence>
<dbReference type="Proteomes" id="UP001139319">
    <property type="component" value="Unassembled WGS sequence"/>
</dbReference>
<dbReference type="Gene3D" id="1.10.287.470">
    <property type="entry name" value="Helix hairpin bin"/>
    <property type="match status" value="1"/>
</dbReference>
<dbReference type="InterPro" id="IPR006143">
    <property type="entry name" value="RND_pump_MFP"/>
</dbReference>
<dbReference type="GO" id="GO:1990281">
    <property type="term" value="C:efflux pump complex"/>
    <property type="evidence" value="ECO:0007669"/>
    <property type="project" value="TreeGrafter"/>
</dbReference>
<protein>
    <submittedName>
        <fullName evidence="4">Efflux RND transporter periplasmic adaptor subunit</fullName>
    </submittedName>
</protein>
<dbReference type="GO" id="GO:0015562">
    <property type="term" value="F:efflux transmembrane transporter activity"/>
    <property type="evidence" value="ECO:0007669"/>
    <property type="project" value="TreeGrafter"/>
</dbReference>
<evidence type="ECO:0000256" key="1">
    <source>
        <dbReference type="ARBA" id="ARBA00009477"/>
    </source>
</evidence>
<proteinExistence type="inferred from homology"/>
<dbReference type="Gene3D" id="2.40.420.20">
    <property type="match status" value="1"/>
</dbReference>
<name>A0A9X2I608_9GAMM</name>
<dbReference type="AlphaFoldDB" id="A0A9X2I608"/>
<feature type="coiled-coil region" evidence="2">
    <location>
        <begin position="97"/>
        <end position="169"/>
    </location>
</feature>
<dbReference type="RefSeq" id="WP_253968379.1">
    <property type="nucleotide sequence ID" value="NZ_JAMFTH010000004.1"/>
</dbReference>
<feature type="domain" description="Multidrug resistance protein MdtA-like alpha-helical hairpin" evidence="3">
    <location>
        <begin position="104"/>
        <end position="169"/>
    </location>
</feature>
<dbReference type="PANTHER" id="PTHR30469">
    <property type="entry name" value="MULTIDRUG RESISTANCE PROTEIN MDTA"/>
    <property type="match status" value="1"/>
</dbReference>
<dbReference type="NCBIfam" id="TIGR01730">
    <property type="entry name" value="RND_mfp"/>
    <property type="match status" value="1"/>
</dbReference>
<reference evidence="4" key="1">
    <citation type="submission" date="2022-05" db="EMBL/GenBank/DDBJ databases">
        <authorList>
            <person name="Sun H.-N."/>
        </authorList>
    </citation>
    <scope>NUCLEOTIDE SEQUENCE</scope>
    <source>
        <strain evidence="4">HB14</strain>
    </source>
</reference>
<reference evidence="4" key="2">
    <citation type="submission" date="2023-01" db="EMBL/GenBank/DDBJ databases">
        <title>Gilvimarinus xylanilyticus HB14 isolated from Caulerpa lentillifera aquaculture base in Hainan, China.</title>
        <authorList>
            <person name="Zhang Y.-J."/>
        </authorList>
    </citation>
    <scope>NUCLEOTIDE SEQUENCE</scope>
    <source>
        <strain evidence="4">HB14</strain>
    </source>
</reference>
<dbReference type="SUPFAM" id="SSF111369">
    <property type="entry name" value="HlyD-like secretion proteins"/>
    <property type="match status" value="1"/>
</dbReference>
<accession>A0A9X2I608</accession>
<organism evidence="4 5">
    <name type="scientific">Gilvimarinus xylanilyticus</name>
    <dbReference type="NCBI Taxonomy" id="2944139"/>
    <lineage>
        <taxon>Bacteria</taxon>
        <taxon>Pseudomonadati</taxon>
        <taxon>Pseudomonadota</taxon>
        <taxon>Gammaproteobacteria</taxon>
        <taxon>Cellvibrionales</taxon>
        <taxon>Cellvibrionaceae</taxon>
        <taxon>Gilvimarinus</taxon>
    </lineage>
</organism>
<dbReference type="InterPro" id="IPR058624">
    <property type="entry name" value="MdtA-like_HH"/>
</dbReference>
<dbReference type="Gene3D" id="2.40.50.100">
    <property type="match status" value="1"/>
</dbReference>
<evidence type="ECO:0000313" key="4">
    <source>
        <dbReference type="EMBL" id="MCP8900082.1"/>
    </source>
</evidence>
<evidence type="ECO:0000256" key="2">
    <source>
        <dbReference type="SAM" id="Coils"/>
    </source>
</evidence>
<dbReference type="Pfam" id="PF25876">
    <property type="entry name" value="HH_MFP_RND"/>
    <property type="match status" value="1"/>
</dbReference>
<comment type="similarity">
    <text evidence="1">Belongs to the membrane fusion protein (MFP) (TC 8.A.1) family.</text>
</comment>
<dbReference type="Gene3D" id="2.40.30.170">
    <property type="match status" value="1"/>
</dbReference>
<gene>
    <name evidence="4" type="ORF">M6D89_12305</name>
</gene>
<dbReference type="PROSITE" id="PS51257">
    <property type="entry name" value="PROKAR_LIPOPROTEIN"/>
    <property type="match status" value="1"/>
</dbReference>
<evidence type="ECO:0000259" key="3">
    <source>
        <dbReference type="Pfam" id="PF25876"/>
    </source>
</evidence>
<keyword evidence="2" id="KW-0175">Coiled coil</keyword>